<dbReference type="Proteomes" id="UP001164929">
    <property type="component" value="Chromosome 10"/>
</dbReference>
<dbReference type="EMBL" id="JAQIZT010000010">
    <property type="protein sequence ID" value="KAJ6982538.1"/>
    <property type="molecule type" value="Genomic_DNA"/>
</dbReference>
<sequence>MWGEIWEWYGEPEIDPALLAVTAARNHQPLLYKGPLLERHPVIHPFPSTTIFCPFSANCPRIYTRACKISHYISCTGYEELKTRILMGIYFLVQNTHFSAVDWIAAPILFAFFRSSFYDSD</sequence>
<dbReference type="AlphaFoldDB" id="A0AAD6QA55"/>
<proteinExistence type="predicted"/>
<accession>A0AAD6QA55</accession>
<comment type="caution">
    <text evidence="1">The sequence shown here is derived from an EMBL/GenBank/DDBJ whole genome shotgun (WGS) entry which is preliminary data.</text>
</comment>
<keyword evidence="2" id="KW-1185">Reference proteome</keyword>
<reference evidence="1" key="1">
    <citation type="journal article" date="2023" name="Mol. Ecol. Resour.">
        <title>Chromosome-level genome assembly of a triploid poplar Populus alba 'Berolinensis'.</title>
        <authorList>
            <person name="Chen S."/>
            <person name="Yu Y."/>
            <person name="Wang X."/>
            <person name="Wang S."/>
            <person name="Zhang T."/>
            <person name="Zhou Y."/>
            <person name="He R."/>
            <person name="Meng N."/>
            <person name="Wang Y."/>
            <person name="Liu W."/>
            <person name="Liu Z."/>
            <person name="Liu J."/>
            <person name="Guo Q."/>
            <person name="Huang H."/>
            <person name="Sederoff R.R."/>
            <person name="Wang G."/>
            <person name="Qu G."/>
            <person name="Chen S."/>
        </authorList>
    </citation>
    <scope>NUCLEOTIDE SEQUENCE</scope>
    <source>
        <strain evidence="1">SC-2020</strain>
    </source>
</reference>
<evidence type="ECO:0000313" key="2">
    <source>
        <dbReference type="Proteomes" id="UP001164929"/>
    </source>
</evidence>
<organism evidence="1 2">
    <name type="scientific">Populus alba x Populus x berolinensis</name>
    <dbReference type="NCBI Taxonomy" id="444605"/>
    <lineage>
        <taxon>Eukaryota</taxon>
        <taxon>Viridiplantae</taxon>
        <taxon>Streptophyta</taxon>
        <taxon>Embryophyta</taxon>
        <taxon>Tracheophyta</taxon>
        <taxon>Spermatophyta</taxon>
        <taxon>Magnoliopsida</taxon>
        <taxon>eudicotyledons</taxon>
        <taxon>Gunneridae</taxon>
        <taxon>Pentapetalae</taxon>
        <taxon>rosids</taxon>
        <taxon>fabids</taxon>
        <taxon>Malpighiales</taxon>
        <taxon>Salicaceae</taxon>
        <taxon>Saliceae</taxon>
        <taxon>Populus</taxon>
    </lineage>
</organism>
<name>A0AAD6QA55_9ROSI</name>
<protein>
    <submittedName>
        <fullName evidence="1">Uncharacterized protein</fullName>
    </submittedName>
</protein>
<evidence type="ECO:0000313" key="1">
    <source>
        <dbReference type="EMBL" id="KAJ6982538.1"/>
    </source>
</evidence>
<gene>
    <name evidence="1" type="ORF">NC653_025602</name>
</gene>